<evidence type="ECO:0000256" key="1">
    <source>
        <dbReference type="SAM" id="Phobius"/>
    </source>
</evidence>
<dbReference type="EMBL" id="CP141615">
    <property type="protein sequence ID" value="WRP16111.1"/>
    <property type="molecule type" value="Genomic_DNA"/>
</dbReference>
<feature type="transmembrane region" description="Helical" evidence="1">
    <location>
        <begin position="288"/>
        <end position="308"/>
    </location>
</feature>
<protein>
    <submittedName>
        <fullName evidence="2">Uncharacterized protein</fullName>
    </submittedName>
</protein>
<keyword evidence="1" id="KW-1133">Transmembrane helix</keyword>
<evidence type="ECO:0000313" key="3">
    <source>
        <dbReference type="Proteomes" id="UP001332192"/>
    </source>
</evidence>
<feature type="transmembrane region" description="Helical" evidence="1">
    <location>
        <begin position="96"/>
        <end position="123"/>
    </location>
</feature>
<feature type="transmembrane region" description="Helical" evidence="1">
    <location>
        <begin position="40"/>
        <end position="61"/>
    </location>
</feature>
<feature type="transmembrane region" description="Helical" evidence="1">
    <location>
        <begin position="249"/>
        <end position="267"/>
    </location>
</feature>
<evidence type="ECO:0000313" key="2">
    <source>
        <dbReference type="EMBL" id="WRP16111.1"/>
    </source>
</evidence>
<reference evidence="2 3" key="1">
    <citation type="journal article" date="2024" name="Front. Microbiol.">
        <title>Novel thermophilic genera Geochorda gen. nov. and Carboxydochorda gen. nov. from the deep terrestrial subsurface reveal the ecophysiological diversity in the class Limnochordia.</title>
        <authorList>
            <person name="Karnachuk O.V."/>
            <person name="Lukina A.P."/>
            <person name="Avakyan M.R."/>
            <person name="Kadnikov V.V."/>
            <person name="Begmatov S."/>
            <person name="Beletsky A.V."/>
            <person name="Vlasova K.G."/>
            <person name="Novikov A.A."/>
            <person name="Shcherbakova V.A."/>
            <person name="Mardanov A.V."/>
            <person name="Ravin N.V."/>
        </authorList>
    </citation>
    <scope>NUCLEOTIDE SEQUENCE [LARGE SCALE GENOMIC DNA]</scope>
    <source>
        <strain evidence="2 3">L945</strain>
    </source>
</reference>
<accession>A0ABZ1BUB0</accession>
<feature type="transmembrane region" description="Helical" evidence="1">
    <location>
        <begin position="144"/>
        <end position="167"/>
    </location>
</feature>
<keyword evidence="3" id="KW-1185">Reference proteome</keyword>
<gene>
    <name evidence="2" type="ORF">U7230_08315</name>
</gene>
<keyword evidence="1" id="KW-0472">Membrane</keyword>
<feature type="transmembrane region" description="Helical" evidence="1">
    <location>
        <begin position="6"/>
        <end position="28"/>
    </location>
</feature>
<feature type="transmembrane region" description="Helical" evidence="1">
    <location>
        <begin position="187"/>
        <end position="211"/>
    </location>
</feature>
<feature type="transmembrane region" description="Helical" evidence="1">
    <location>
        <begin position="320"/>
        <end position="340"/>
    </location>
</feature>
<sequence length="441" mass="46959">MTVGEAWVWLAVAVGLPVAALLLVLVAGRLAGGLHMTTRVFAAVHSLTLGVGSTAIVGAAYQMSSALLGARLWGERVIPWQLGIYLAGTGSLVAGFWYGSLVLLAWGGSLVTAAAWVYVAIMLRTAGRLRRRTGPTGSRQGRPQWVHALAMALATVNFGLVTTWGLVLALSMRYPLWPGLWAGHRGLVVHLALGLGGWFALMVVGVSYRLVPIVHGARIASQPRGVAVVALVTGAVLLAVAGALGRCGWALRLAAALIAPAGALYVWELARLLQHRRRRAPDLNVSHWWAVMGYTLVLATMGLGWAAGLVGPEHGERLGVLAAALFLAGWVVQAILGQLYKVTPFLMWYYRAFIPDVLQISRLPDLYAPRPGRLAFWLTNAGVVLMEYGIARADGGWATAGAVLLAAGCGLVAWKLGYSWLPGVVAGRLPFRWRRREGASG</sequence>
<feature type="transmembrane region" description="Helical" evidence="1">
    <location>
        <begin position="397"/>
        <end position="426"/>
    </location>
</feature>
<organism evidence="2 3">
    <name type="scientific">Carboxydichorda subterranea</name>
    <dbReference type="NCBI Taxonomy" id="3109565"/>
    <lineage>
        <taxon>Bacteria</taxon>
        <taxon>Bacillati</taxon>
        <taxon>Bacillota</taxon>
        <taxon>Limnochordia</taxon>
        <taxon>Limnochordales</taxon>
        <taxon>Geochordaceae</taxon>
        <taxon>Carboxydichorda</taxon>
    </lineage>
</organism>
<proteinExistence type="predicted"/>
<dbReference type="RefSeq" id="WP_324715384.1">
    <property type="nucleotide sequence ID" value="NZ_CP141615.1"/>
</dbReference>
<dbReference type="Proteomes" id="UP001332192">
    <property type="component" value="Chromosome"/>
</dbReference>
<feature type="transmembrane region" description="Helical" evidence="1">
    <location>
        <begin position="223"/>
        <end position="243"/>
    </location>
</feature>
<keyword evidence="1" id="KW-0812">Transmembrane</keyword>
<name>A0ABZ1BUB0_9FIRM</name>